<protein>
    <submittedName>
        <fullName evidence="1">Uncharacterized protein</fullName>
    </submittedName>
</protein>
<organism evidence="1 2">
    <name type="scientific">Clostridium botulinum C/D str. DC5</name>
    <dbReference type="NCBI Taxonomy" id="1443128"/>
    <lineage>
        <taxon>Bacteria</taxon>
        <taxon>Bacillati</taxon>
        <taxon>Bacillota</taxon>
        <taxon>Clostridia</taxon>
        <taxon>Eubacteriales</taxon>
        <taxon>Clostridiaceae</taxon>
        <taxon>Clostridium</taxon>
    </lineage>
</organism>
<name>A0A0A0I719_CLOBO</name>
<comment type="caution">
    <text evidence="1">The sequence shown here is derived from an EMBL/GenBank/DDBJ whole genome shotgun (WGS) entry which is preliminary data.</text>
</comment>
<dbReference type="Proteomes" id="UP000030014">
    <property type="component" value="Unassembled WGS sequence"/>
</dbReference>
<accession>A0A0A0I719</accession>
<dbReference type="SUPFAM" id="SSF56317">
    <property type="entry name" value="Carbon-nitrogen hydrolase"/>
    <property type="match status" value="1"/>
</dbReference>
<dbReference type="InterPro" id="IPR036526">
    <property type="entry name" value="C-N_Hydrolase_sf"/>
</dbReference>
<dbReference type="AlphaFoldDB" id="A0A0A0I719"/>
<evidence type="ECO:0000313" key="1">
    <source>
        <dbReference type="EMBL" id="KGM97199.1"/>
    </source>
</evidence>
<dbReference type="EMBL" id="JDRY01000068">
    <property type="protein sequence ID" value="KGM97199.1"/>
    <property type="molecule type" value="Genomic_DNA"/>
</dbReference>
<proteinExistence type="predicted"/>
<evidence type="ECO:0000313" key="2">
    <source>
        <dbReference type="Proteomes" id="UP000030014"/>
    </source>
</evidence>
<dbReference type="Gene3D" id="3.60.110.10">
    <property type="entry name" value="Carbon-nitrogen hydrolase"/>
    <property type="match status" value="1"/>
</dbReference>
<dbReference type="RefSeq" id="WP_039259852.1">
    <property type="nucleotide sequence ID" value="NZ_JDRY01000068.1"/>
</dbReference>
<reference evidence="1 2" key="1">
    <citation type="submission" date="2014-01" db="EMBL/GenBank/DDBJ databases">
        <title>Plasmidome dynamics in the species complex Clostridium novyi sensu lato converts strains of independent lineages into distinctly different pathogens.</title>
        <authorList>
            <person name="Skarin H."/>
            <person name="Segerman B."/>
        </authorList>
    </citation>
    <scope>NUCLEOTIDE SEQUENCE [LARGE SCALE GENOMIC DNA]</scope>
    <source>
        <strain evidence="1 2">DC5</strain>
    </source>
</reference>
<gene>
    <name evidence="1" type="ORF">Z955_12455</name>
</gene>
<sequence length="86" mass="10145">MNLLKKEVINRKIHIIFGSCIYENSNWYNTAIGYSHCNNDFMYKKVNLVTNEREIFIAGNKLPVYEIKIKGQPLQEKVYQYGEVIL</sequence>